<keyword evidence="1" id="KW-1133">Transmembrane helix</keyword>
<accession>A0ABS6EDZ2</accession>
<evidence type="ECO:0000256" key="1">
    <source>
        <dbReference type="SAM" id="Phobius"/>
    </source>
</evidence>
<feature type="transmembrane region" description="Helical" evidence="1">
    <location>
        <begin position="106"/>
        <end position="131"/>
    </location>
</feature>
<keyword evidence="1" id="KW-0472">Membrane</keyword>
<keyword evidence="3" id="KW-1185">Reference proteome</keyword>
<feature type="transmembrane region" description="Helical" evidence="1">
    <location>
        <begin position="175"/>
        <end position="193"/>
    </location>
</feature>
<evidence type="ECO:0000313" key="3">
    <source>
        <dbReference type="Proteomes" id="UP000726170"/>
    </source>
</evidence>
<feature type="transmembrane region" description="Helical" evidence="1">
    <location>
        <begin position="151"/>
        <end position="168"/>
    </location>
</feature>
<sequence length="251" mass="28562">MYNTINSDKLKLKGMSLFWISISLPLMIFVYESLNFFFRVEYIEKMTEMFNANSLWDYLIFDNSLLLGLGVPLSITIIASALCNIEHQSNCWKQILSLPIPKTNIYLGKLSWLMISLFISSIALTIGMLLIGFIFNFKGNIPWKSLLGDSILVYITSFPIITLQLWLSMTIKNQAFPIAAGAISSMMGLFFAMNKNLRWLFWAYPTQASTIMLGEKGLTHNPDLRIFIIGSLVIGCIFLITGTLHFKHKDM</sequence>
<evidence type="ECO:0000313" key="2">
    <source>
        <dbReference type="EMBL" id="MBU5483424.1"/>
    </source>
</evidence>
<organism evidence="2 3">
    <name type="scientific">Clostridium mobile</name>
    <dbReference type="NCBI Taxonomy" id="2841512"/>
    <lineage>
        <taxon>Bacteria</taxon>
        <taxon>Bacillati</taxon>
        <taxon>Bacillota</taxon>
        <taxon>Clostridia</taxon>
        <taxon>Eubacteriales</taxon>
        <taxon>Clostridiaceae</taxon>
        <taxon>Clostridium</taxon>
    </lineage>
</organism>
<protein>
    <submittedName>
        <fullName evidence="2">ABC transporter permease</fullName>
    </submittedName>
</protein>
<gene>
    <name evidence="2" type="ORF">KQI86_03725</name>
</gene>
<dbReference type="CDD" id="cd21809">
    <property type="entry name" value="ABC-2_lan_permease-like"/>
    <property type="match status" value="1"/>
</dbReference>
<feature type="transmembrane region" description="Helical" evidence="1">
    <location>
        <begin position="226"/>
        <end position="246"/>
    </location>
</feature>
<dbReference type="RefSeq" id="WP_216437804.1">
    <property type="nucleotide sequence ID" value="NZ_JAHLQF010000001.1"/>
</dbReference>
<name>A0ABS6EDZ2_9CLOT</name>
<feature type="transmembrane region" description="Helical" evidence="1">
    <location>
        <begin position="12"/>
        <end position="31"/>
    </location>
</feature>
<reference evidence="2 3" key="1">
    <citation type="submission" date="2021-06" db="EMBL/GenBank/DDBJ databases">
        <authorList>
            <person name="Sun Q."/>
            <person name="Li D."/>
        </authorList>
    </citation>
    <scope>NUCLEOTIDE SEQUENCE [LARGE SCALE GENOMIC DNA]</scope>
    <source>
        <strain evidence="2 3">MSJ-11</strain>
    </source>
</reference>
<dbReference type="Proteomes" id="UP000726170">
    <property type="component" value="Unassembled WGS sequence"/>
</dbReference>
<dbReference type="EMBL" id="JAHLQF010000001">
    <property type="protein sequence ID" value="MBU5483424.1"/>
    <property type="molecule type" value="Genomic_DNA"/>
</dbReference>
<keyword evidence="1" id="KW-0812">Transmembrane</keyword>
<proteinExistence type="predicted"/>
<comment type="caution">
    <text evidence="2">The sequence shown here is derived from an EMBL/GenBank/DDBJ whole genome shotgun (WGS) entry which is preliminary data.</text>
</comment>
<dbReference type="Pfam" id="PF12730">
    <property type="entry name" value="ABC2_membrane_4"/>
    <property type="match status" value="1"/>
</dbReference>